<name>A0A2T3QNT3_PHODM</name>
<dbReference type="EMBL" id="UATL01000001">
    <property type="protein sequence ID" value="SPY28491.1"/>
    <property type="molecule type" value="Genomic_DNA"/>
</dbReference>
<dbReference type="Proteomes" id="UP000251647">
    <property type="component" value="Unassembled WGS sequence"/>
</dbReference>
<accession>A0A2T3QNT3</accession>
<reference evidence="1 2" key="1">
    <citation type="submission" date="2018-06" db="EMBL/GenBank/DDBJ databases">
        <authorList>
            <consortium name="Pathogen Informatics"/>
            <person name="Doyle S."/>
        </authorList>
    </citation>
    <scope>NUCLEOTIDE SEQUENCE [LARGE SCALE GENOMIC DNA]</scope>
    <source>
        <strain evidence="1 2">NCTC11647</strain>
    </source>
</reference>
<proteinExistence type="predicted"/>
<evidence type="ECO:0000313" key="2">
    <source>
        <dbReference type="Proteomes" id="UP000251647"/>
    </source>
</evidence>
<gene>
    <name evidence="1" type="ORF">NCTC11647_01582</name>
</gene>
<organism evidence="1 2">
    <name type="scientific">Photobacterium damselae</name>
    <dbReference type="NCBI Taxonomy" id="38293"/>
    <lineage>
        <taxon>Bacteria</taxon>
        <taxon>Pseudomonadati</taxon>
        <taxon>Pseudomonadota</taxon>
        <taxon>Gammaproteobacteria</taxon>
        <taxon>Vibrionales</taxon>
        <taxon>Vibrionaceae</taxon>
        <taxon>Photobacterium</taxon>
    </lineage>
</organism>
<dbReference type="AlphaFoldDB" id="A0A2T3QNT3"/>
<dbReference type="OrthoDB" id="5829843at2"/>
<protein>
    <submittedName>
        <fullName evidence="1">Uncharacterized protein</fullName>
    </submittedName>
</protein>
<dbReference type="RefSeq" id="WP_005298872.1">
    <property type="nucleotide sequence ID" value="NZ_CP079237.1"/>
</dbReference>
<evidence type="ECO:0000313" key="1">
    <source>
        <dbReference type="EMBL" id="SPY28491.1"/>
    </source>
</evidence>
<sequence>MQNKDVAALIKMSTFAAVLCAILLVMGNVGLTSSLPVFVMNHVNIIHVGFYLVFNAMFIGLLGLMVFNRQKAVRKQAMQKATA</sequence>